<dbReference type="OrthoDB" id="4062651at2759"/>
<evidence type="ECO:0000259" key="7">
    <source>
        <dbReference type="PROSITE" id="PS50011"/>
    </source>
</evidence>
<dbReference type="GO" id="GO:0004713">
    <property type="term" value="F:protein tyrosine kinase activity"/>
    <property type="evidence" value="ECO:0007669"/>
    <property type="project" value="TreeGrafter"/>
</dbReference>
<keyword evidence="9" id="KW-1185">Reference proteome</keyword>
<organism evidence="8 9">
    <name type="scientific">Dothistroma septosporum (strain NZE10 / CBS 128990)</name>
    <name type="common">Red band needle blight fungus</name>
    <name type="synonym">Mycosphaerella pini</name>
    <dbReference type="NCBI Taxonomy" id="675120"/>
    <lineage>
        <taxon>Eukaryota</taxon>
        <taxon>Fungi</taxon>
        <taxon>Dikarya</taxon>
        <taxon>Ascomycota</taxon>
        <taxon>Pezizomycotina</taxon>
        <taxon>Dothideomycetes</taxon>
        <taxon>Dothideomycetidae</taxon>
        <taxon>Mycosphaerellales</taxon>
        <taxon>Mycosphaerellaceae</taxon>
        <taxon>Dothistroma</taxon>
    </lineage>
</organism>
<reference evidence="9" key="1">
    <citation type="journal article" date="2012" name="PLoS Genet.">
        <title>The genomes of the fungal plant pathogens Cladosporium fulvum and Dothistroma septosporum reveal adaptation to different hosts and lifestyles but also signatures of common ancestry.</title>
        <authorList>
            <person name="de Wit P.J.G.M."/>
            <person name="van der Burgt A."/>
            <person name="Oekmen B."/>
            <person name="Stergiopoulos I."/>
            <person name="Abd-Elsalam K.A."/>
            <person name="Aerts A.L."/>
            <person name="Bahkali A.H."/>
            <person name="Beenen H.G."/>
            <person name="Chettri P."/>
            <person name="Cox M.P."/>
            <person name="Datema E."/>
            <person name="de Vries R.P."/>
            <person name="Dhillon B."/>
            <person name="Ganley A.R."/>
            <person name="Griffiths S.A."/>
            <person name="Guo Y."/>
            <person name="Hamelin R.C."/>
            <person name="Henrissat B."/>
            <person name="Kabir M.S."/>
            <person name="Jashni M.K."/>
            <person name="Kema G."/>
            <person name="Klaubauf S."/>
            <person name="Lapidus A."/>
            <person name="Levasseur A."/>
            <person name="Lindquist E."/>
            <person name="Mehrabi R."/>
            <person name="Ohm R.A."/>
            <person name="Owen T.J."/>
            <person name="Salamov A."/>
            <person name="Schwelm A."/>
            <person name="Schijlen E."/>
            <person name="Sun H."/>
            <person name="van den Burg H.A."/>
            <person name="van Ham R.C.H.J."/>
            <person name="Zhang S."/>
            <person name="Goodwin S.B."/>
            <person name="Grigoriev I.V."/>
            <person name="Collemare J."/>
            <person name="Bradshaw R.E."/>
        </authorList>
    </citation>
    <scope>NUCLEOTIDE SEQUENCE [LARGE SCALE GENOMIC DNA]</scope>
    <source>
        <strain evidence="9">NZE10 / CBS 128990</strain>
    </source>
</reference>
<dbReference type="PROSITE" id="PS50011">
    <property type="entry name" value="PROTEIN_KINASE_DOM"/>
    <property type="match status" value="1"/>
</dbReference>
<dbReference type="CDD" id="cd00180">
    <property type="entry name" value="PKc"/>
    <property type="match status" value="1"/>
</dbReference>
<evidence type="ECO:0000256" key="3">
    <source>
        <dbReference type="ARBA" id="ARBA00022777"/>
    </source>
</evidence>
<reference evidence="8 9" key="2">
    <citation type="journal article" date="2012" name="PLoS Pathog.">
        <title>Diverse lifestyles and strategies of plant pathogenesis encoded in the genomes of eighteen Dothideomycetes fungi.</title>
        <authorList>
            <person name="Ohm R.A."/>
            <person name="Feau N."/>
            <person name="Henrissat B."/>
            <person name="Schoch C.L."/>
            <person name="Horwitz B.A."/>
            <person name="Barry K.W."/>
            <person name="Condon B.J."/>
            <person name="Copeland A.C."/>
            <person name="Dhillon B."/>
            <person name="Glaser F."/>
            <person name="Hesse C.N."/>
            <person name="Kosti I."/>
            <person name="LaButti K."/>
            <person name="Lindquist E.A."/>
            <person name="Lucas S."/>
            <person name="Salamov A.A."/>
            <person name="Bradshaw R.E."/>
            <person name="Ciuffetti L."/>
            <person name="Hamelin R.C."/>
            <person name="Kema G.H.J."/>
            <person name="Lawrence C."/>
            <person name="Scott J.A."/>
            <person name="Spatafora J.W."/>
            <person name="Turgeon B.G."/>
            <person name="de Wit P.J.G.M."/>
            <person name="Zhong S."/>
            <person name="Goodwin S.B."/>
            <person name="Grigoriev I.V."/>
        </authorList>
    </citation>
    <scope>NUCLEOTIDE SEQUENCE [LARGE SCALE GENOMIC DNA]</scope>
    <source>
        <strain evidence="9">NZE10 / CBS 128990</strain>
    </source>
</reference>
<keyword evidence="3" id="KW-0418">Kinase</keyword>
<evidence type="ECO:0000256" key="6">
    <source>
        <dbReference type="SAM" id="MobiDB-lite"/>
    </source>
</evidence>
<keyword evidence="1" id="KW-0808">Transferase</keyword>
<dbReference type="SUPFAM" id="SSF56112">
    <property type="entry name" value="Protein kinase-like (PK-like)"/>
    <property type="match status" value="1"/>
</dbReference>
<dbReference type="Gene3D" id="1.10.510.10">
    <property type="entry name" value="Transferase(Phosphotransferase) domain 1"/>
    <property type="match status" value="1"/>
</dbReference>
<keyword evidence="2" id="KW-0547">Nucleotide-binding</keyword>
<dbReference type="GO" id="GO:0110031">
    <property type="term" value="P:negative regulation of G2/MI transition of meiotic cell cycle"/>
    <property type="evidence" value="ECO:0007669"/>
    <property type="project" value="TreeGrafter"/>
</dbReference>
<dbReference type="OMA" id="WERHEES"/>
<accession>M2WNQ2</accession>
<dbReference type="PANTHER" id="PTHR11042">
    <property type="entry name" value="EUKARYOTIC TRANSLATION INITIATION FACTOR 2-ALPHA KINASE EIF2-ALPHA KINASE -RELATED"/>
    <property type="match status" value="1"/>
</dbReference>
<dbReference type="GO" id="GO:0005634">
    <property type="term" value="C:nucleus"/>
    <property type="evidence" value="ECO:0007669"/>
    <property type="project" value="TreeGrafter"/>
</dbReference>
<feature type="region of interest" description="Disordered" evidence="6">
    <location>
        <begin position="437"/>
        <end position="500"/>
    </location>
</feature>
<dbReference type="Gene3D" id="3.30.200.20">
    <property type="entry name" value="Phosphorylase Kinase, domain 1"/>
    <property type="match status" value="1"/>
</dbReference>
<dbReference type="SMART" id="SM00220">
    <property type="entry name" value="S_TKc"/>
    <property type="match status" value="1"/>
</dbReference>
<dbReference type="Proteomes" id="UP000016933">
    <property type="component" value="Unassembled WGS sequence"/>
</dbReference>
<dbReference type="STRING" id="675120.M2WNQ2"/>
<dbReference type="InterPro" id="IPR008271">
    <property type="entry name" value="Ser/Thr_kinase_AS"/>
</dbReference>
<evidence type="ECO:0000313" key="8">
    <source>
        <dbReference type="EMBL" id="EME43643.1"/>
    </source>
</evidence>
<evidence type="ECO:0000256" key="5">
    <source>
        <dbReference type="ARBA" id="ARBA00037982"/>
    </source>
</evidence>
<dbReference type="eggNOG" id="KOG0591">
    <property type="taxonomic scope" value="Eukaryota"/>
</dbReference>
<name>M2WNQ2_DOTSN</name>
<dbReference type="InterPro" id="IPR000719">
    <property type="entry name" value="Prot_kinase_dom"/>
</dbReference>
<gene>
    <name evidence="8" type="ORF">DOTSEDRAFT_72865</name>
</gene>
<evidence type="ECO:0000256" key="2">
    <source>
        <dbReference type="ARBA" id="ARBA00022741"/>
    </source>
</evidence>
<evidence type="ECO:0000313" key="9">
    <source>
        <dbReference type="Proteomes" id="UP000016933"/>
    </source>
</evidence>
<dbReference type="InterPro" id="IPR011009">
    <property type="entry name" value="Kinase-like_dom_sf"/>
</dbReference>
<comment type="similarity">
    <text evidence="5">Belongs to the protein kinase superfamily. Ser/Thr protein kinase family. GCN2 subfamily.</text>
</comment>
<dbReference type="AlphaFoldDB" id="M2WNQ2"/>
<dbReference type="EMBL" id="KB446540">
    <property type="protein sequence ID" value="EME43643.1"/>
    <property type="molecule type" value="Genomic_DNA"/>
</dbReference>
<proteinExistence type="inferred from homology"/>
<dbReference type="InterPro" id="IPR050339">
    <property type="entry name" value="CC_SR_Kinase"/>
</dbReference>
<feature type="domain" description="Protein kinase" evidence="7">
    <location>
        <begin position="663"/>
        <end position="956"/>
    </location>
</feature>
<feature type="compositionally biased region" description="Low complexity" evidence="6">
    <location>
        <begin position="455"/>
        <end position="491"/>
    </location>
</feature>
<dbReference type="Pfam" id="PF00069">
    <property type="entry name" value="Pkinase"/>
    <property type="match status" value="1"/>
</dbReference>
<evidence type="ECO:0000256" key="1">
    <source>
        <dbReference type="ARBA" id="ARBA00022679"/>
    </source>
</evidence>
<dbReference type="PANTHER" id="PTHR11042:SF190">
    <property type="entry name" value="MITOSIS INHIBITOR PROTEIN KINASE MIK1"/>
    <property type="match status" value="1"/>
</dbReference>
<dbReference type="PROSITE" id="PS00108">
    <property type="entry name" value="PROTEIN_KINASE_ST"/>
    <property type="match status" value="1"/>
</dbReference>
<feature type="region of interest" description="Disordered" evidence="6">
    <location>
        <begin position="178"/>
        <end position="209"/>
    </location>
</feature>
<keyword evidence="4" id="KW-0067">ATP-binding</keyword>
<sequence>MNLSPNSGNYTDMSFSPQQCICHQRGVCGVCVAVRNNQAAGQGIGMYPASPVPTAADMPYFDMINWNAAVGTDQSYIGNQTLDGYLPNYGNPIAQPGAQESGYVSQPLQSQDYTQSDCLPSPFVNHLQLPVVPRRLETVDEQTIEIPRSSDALPFSQNNNPVDMGAGLHGTAVKRRDVAKSIGKRPMRDVGTADDTADQPTHKSRKLYDASEHLQFNREQTELLELKLQHWQKISHLPVDKELKSIAAACDLSPLKVALWFGAKLRLHEGPTGLVPQQLNALQPSSTMDVSPMIWKYINDAATKDCTPGKSIGKYHCTWGCTYSTDSRFDWERHEESKQPQNFWACIICRGLNNGASFITHRRDKLFPHIHSMHSKEENNKVEVRDKSKVAYEAPYIRDCSYTMPSTGRPCGHIFESWKERNDHWIAHFNDDADGLDDQLHLPGNKDVGDGGSTGNSKSTASNGSSTSGSSAPPSSQQSSVSRQSRSQHSSAGRRRAHQALSCEVVVKTEPIESESSRSSDSLVNELRLTFIDVHEGGLVTPDLIPQFLALDCSIEPMQRLSHETCLRLNASTNVTLPARDGVVTVLKAAIEIARDMGFDYLWSDLVSTSTVPQANRDEIYRKAMLITSMGFRKNDPQPIWHFTSDFDHLEKIQTWSRNRDWFKHEKPLGQGAYGFVDKVRLASFNSPVEETYARKIVLRDRTNKSQRARYLKEIKIMQSLAHRNIARFEAAYCDRTAFNILMSPVADGDLRQFLNDPEEFKTKQPHLPQWFLSLANALAYMHSKNFRHKDIKPANILISDNDVLLTDFGTSLHLSKSTSTTTGSGAFLTPKYSAPEVAAQEDRGLPADIFSLGCVFVEMIAIVTMSSLDMFHSVIGLADEFKENGSNYNQCIPQLQIWLRSLAETPLQADLAKAVRITERMVDSEPKERPSAADVAEALCGSLGMFHGDLRHEYFTINRILSLELSGSDLQELALRGKVNVDECLKSEETEEGGSAVRQSKLDLFKQHLHQALQDQQNHESSTTTSTGTGTAMQALQRSLASYEAGPQGRPWAPRRESAKAYQKRVASEYAMSLYCPMLGDEDMDSANTIRGMRTIEDLGDEEMT</sequence>
<evidence type="ECO:0000256" key="4">
    <source>
        <dbReference type="ARBA" id="ARBA00022840"/>
    </source>
</evidence>
<dbReference type="HOGENOM" id="CLU_282420_0_0_1"/>
<protein>
    <recommendedName>
        <fullName evidence="7">Protein kinase domain-containing protein</fullName>
    </recommendedName>
</protein>
<dbReference type="GO" id="GO:0005737">
    <property type="term" value="C:cytoplasm"/>
    <property type="evidence" value="ECO:0007669"/>
    <property type="project" value="TreeGrafter"/>
</dbReference>
<dbReference type="GO" id="GO:0005524">
    <property type="term" value="F:ATP binding"/>
    <property type="evidence" value="ECO:0007669"/>
    <property type="project" value="UniProtKB-KW"/>
</dbReference>